<dbReference type="RefSeq" id="WP_380076480.1">
    <property type="nucleotide sequence ID" value="NZ_JBHRZF010000063.1"/>
</dbReference>
<proteinExistence type="predicted"/>
<protein>
    <submittedName>
        <fullName evidence="1">Uncharacterized protein</fullName>
    </submittedName>
</protein>
<organism evidence="1 2">
    <name type="scientific">Deinococcus antarcticus</name>
    <dbReference type="NCBI Taxonomy" id="1298767"/>
    <lineage>
        <taxon>Bacteria</taxon>
        <taxon>Thermotogati</taxon>
        <taxon>Deinococcota</taxon>
        <taxon>Deinococci</taxon>
        <taxon>Deinococcales</taxon>
        <taxon>Deinococcaceae</taxon>
        <taxon>Deinococcus</taxon>
    </lineage>
</organism>
<gene>
    <name evidence="1" type="ORF">ACFOPQ_06070</name>
</gene>
<comment type="caution">
    <text evidence="1">The sequence shown here is derived from an EMBL/GenBank/DDBJ whole genome shotgun (WGS) entry which is preliminary data.</text>
</comment>
<keyword evidence="2" id="KW-1185">Reference proteome</keyword>
<name>A0ABV8A508_9DEIO</name>
<dbReference type="Proteomes" id="UP001595748">
    <property type="component" value="Unassembled WGS sequence"/>
</dbReference>
<dbReference type="EMBL" id="JBHRZF010000063">
    <property type="protein sequence ID" value="MFC3860330.1"/>
    <property type="molecule type" value="Genomic_DNA"/>
</dbReference>
<evidence type="ECO:0000313" key="2">
    <source>
        <dbReference type="Proteomes" id="UP001595748"/>
    </source>
</evidence>
<reference evidence="2" key="1">
    <citation type="journal article" date="2019" name="Int. J. Syst. Evol. Microbiol.">
        <title>The Global Catalogue of Microorganisms (GCM) 10K type strain sequencing project: providing services to taxonomists for standard genome sequencing and annotation.</title>
        <authorList>
            <consortium name="The Broad Institute Genomics Platform"/>
            <consortium name="The Broad Institute Genome Sequencing Center for Infectious Disease"/>
            <person name="Wu L."/>
            <person name="Ma J."/>
        </authorList>
    </citation>
    <scope>NUCLEOTIDE SEQUENCE [LARGE SCALE GENOMIC DNA]</scope>
    <source>
        <strain evidence="2">CCTCC AB 2013263</strain>
    </source>
</reference>
<evidence type="ECO:0000313" key="1">
    <source>
        <dbReference type="EMBL" id="MFC3860330.1"/>
    </source>
</evidence>
<accession>A0ABV8A508</accession>
<sequence>MKQVKIHRIGKSMVGPDVAFTGWTAAGSPSWRKQSAEVLALEESFYCAHNAAQGARPEQETAPANFHPILSDGVIYERRHDLGMLTTGRLGRDEPEQVLAT</sequence>